<name>A0A3P8C4H9_9TREM</name>
<protein>
    <submittedName>
        <fullName evidence="1">Uncharacterized protein</fullName>
    </submittedName>
</protein>
<accession>A0A3P8C4H9</accession>
<dbReference type="AlphaFoldDB" id="A0A3P8C4H9"/>
<keyword evidence="2" id="KW-1185">Reference proteome</keyword>
<organism evidence="1 2">
    <name type="scientific">Schistosoma mattheei</name>
    <dbReference type="NCBI Taxonomy" id="31246"/>
    <lineage>
        <taxon>Eukaryota</taxon>
        <taxon>Metazoa</taxon>
        <taxon>Spiralia</taxon>
        <taxon>Lophotrochozoa</taxon>
        <taxon>Platyhelminthes</taxon>
        <taxon>Trematoda</taxon>
        <taxon>Digenea</taxon>
        <taxon>Strigeidida</taxon>
        <taxon>Schistosomatoidea</taxon>
        <taxon>Schistosomatidae</taxon>
        <taxon>Schistosoma</taxon>
    </lineage>
</organism>
<dbReference type="Proteomes" id="UP000269396">
    <property type="component" value="Unassembled WGS sequence"/>
</dbReference>
<gene>
    <name evidence="1" type="ORF">SMTD_LOCUS4884</name>
</gene>
<proteinExistence type="predicted"/>
<sequence>MDKSCSELSKLFPVFDRGSESVLSAENCNLTVTRCKSNIQANDNFILKPRSLNGISEFLGTETVNKTVNGWNLIVFSLINSLSVSSMHSVA</sequence>
<evidence type="ECO:0000313" key="1">
    <source>
        <dbReference type="EMBL" id="VDP25710.1"/>
    </source>
</evidence>
<reference evidence="1 2" key="1">
    <citation type="submission" date="2018-11" db="EMBL/GenBank/DDBJ databases">
        <authorList>
            <consortium name="Pathogen Informatics"/>
        </authorList>
    </citation>
    <scope>NUCLEOTIDE SEQUENCE [LARGE SCALE GENOMIC DNA]</scope>
    <source>
        <strain>Denwood</strain>
        <strain evidence="2">Zambia</strain>
    </source>
</reference>
<evidence type="ECO:0000313" key="2">
    <source>
        <dbReference type="Proteomes" id="UP000269396"/>
    </source>
</evidence>
<dbReference type="EMBL" id="UZAL01026758">
    <property type="protein sequence ID" value="VDP25710.1"/>
    <property type="molecule type" value="Genomic_DNA"/>
</dbReference>